<dbReference type="AlphaFoldDB" id="A0A6S6XZC8"/>
<dbReference type="EMBL" id="LR778301">
    <property type="protein sequence ID" value="CAB1369541.1"/>
    <property type="molecule type" value="Genomic_DNA"/>
</dbReference>
<evidence type="ECO:0000313" key="1">
    <source>
        <dbReference type="EMBL" id="CAB1369541.1"/>
    </source>
</evidence>
<dbReference type="KEGG" id="doe:DENOEST_2376"/>
<evidence type="ECO:0000313" key="2">
    <source>
        <dbReference type="Proteomes" id="UP000515733"/>
    </source>
</evidence>
<sequence length="34" mass="3842">MVRSCNDAICFHAKNVTDQPLIWGLPIIESDKNI</sequence>
<reference evidence="1 2" key="1">
    <citation type="submission" date="2020-03" db="EMBL/GenBank/DDBJ databases">
        <authorList>
            <consortium name="Genoscope - CEA"/>
            <person name="William W."/>
        </authorList>
    </citation>
    <scope>NUCLEOTIDE SEQUENCE [LARGE SCALE GENOMIC DNA]</scope>
    <source>
        <strain evidence="2">DSM 16959</strain>
    </source>
</reference>
<keyword evidence="2" id="KW-1185">Reference proteome</keyword>
<accession>A0A6S6XZC8</accession>
<protein>
    <submittedName>
        <fullName evidence="1">Uncharacterized protein</fullName>
    </submittedName>
</protein>
<dbReference type="Proteomes" id="UP000515733">
    <property type="component" value="Chromosome"/>
</dbReference>
<proteinExistence type="predicted"/>
<organism evidence="1 2">
    <name type="scientific">Denitratisoma oestradiolicum</name>
    <dbReference type="NCBI Taxonomy" id="311182"/>
    <lineage>
        <taxon>Bacteria</taxon>
        <taxon>Pseudomonadati</taxon>
        <taxon>Pseudomonadota</taxon>
        <taxon>Betaproteobacteria</taxon>
        <taxon>Nitrosomonadales</taxon>
        <taxon>Sterolibacteriaceae</taxon>
        <taxon>Denitratisoma</taxon>
    </lineage>
</organism>
<name>A0A6S6XZC8_9PROT</name>
<gene>
    <name evidence="1" type="ORF">DENOEST_2376</name>
</gene>